<dbReference type="OrthoDB" id="8587at2"/>
<dbReference type="InterPro" id="IPR000015">
    <property type="entry name" value="Fimb_usher"/>
</dbReference>
<dbReference type="PANTHER" id="PTHR30451:SF5">
    <property type="entry name" value="SLR0019 PROTEIN"/>
    <property type="match status" value="1"/>
</dbReference>
<protein>
    <submittedName>
        <fullName evidence="1">Fimbrial biogenesis outer membrane usher protein</fullName>
    </submittedName>
</protein>
<dbReference type="GO" id="GO:0009279">
    <property type="term" value="C:cell outer membrane"/>
    <property type="evidence" value="ECO:0007669"/>
    <property type="project" value="TreeGrafter"/>
</dbReference>
<proteinExistence type="predicted"/>
<accession>A0A157Z2V3</accession>
<organism evidence="1 2">
    <name type="scientific">Caballeronia temeraria</name>
    <dbReference type="NCBI Taxonomy" id="1777137"/>
    <lineage>
        <taxon>Bacteria</taxon>
        <taxon>Pseudomonadati</taxon>
        <taxon>Pseudomonadota</taxon>
        <taxon>Betaproteobacteria</taxon>
        <taxon>Burkholderiales</taxon>
        <taxon>Burkholderiaceae</taxon>
        <taxon>Caballeronia</taxon>
    </lineage>
</organism>
<dbReference type="RefSeq" id="WP_063936292.1">
    <property type="nucleotide sequence ID" value="NZ_FCOI02000001.1"/>
</dbReference>
<evidence type="ECO:0000313" key="1">
    <source>
        <dbReference type="EMBL" id="SAK39834.1"/>
    </source>
</evidence>
<keyword evidence="2" id="KW-1185">Reference proteome</keyword>
<dbReference type="STRING" id="1777137.AWB76_00113"/>
<dbReference type="GO" id="GO:0009297">
    <property type="term" value="P:pilus assembly"/>
    <property type="evidence" value="ECO:0007669"/>
    <property type="project" value="InterPro"/>
</dbReference>
<dbReference type="InterPro" id="IPR042186">
    <property type="entry name" value="FimD_plug_dom"/>
</dbReference>
<reference evidence="2" key="1">
    <citation type="submission" date="2016-01" db="EMBL/GenBank/DDBJ databases">
        <authorList>
            <person name="Peeters Charlotte."/>
        </authorList>
    </citation>
    <scope>NUCLEOTIDE SEQUENCE [LARGE SCALE GENOMIC DNA]</scope>
</reference>
<gene>
    <name evidence="1" type="ORF">AWB76_00113</name>
</gene>
<evidence type="ECO:0000313" key="2">
    <source>
        <dbReference type="Proteomes" id="UP000054624"/>
    </source>
</evidence>
<dbReference type="EMBL" id="FCOI02000001">
    <property type="protein sequence ID" value="SAK39834.1"/>
    <property type="molecule type" value="Genomic_DNA"/>
</dbReference>
<name>A0A157Z2V3_9BURK</name>
<dbReference type="AlphaFoldDB" id="A0A157Z2V3"/>
<dbReference type="Gene3D" id="2.60.40.3110">
    <property type="match status" value="1"/>
</dbReference>
<dbReference type="GO" id="GO:0015473">
    <property type="term" value="F:fimbrial usher porin activity"/>
    <property type="evidence" value="ECO:0007669"/>
    <property type="project" value="InterPro"/>
</dbReference>
<dbReference type="PANTHER" id="PTHR30451">
    <property type="entry name" value="OUTER MEMBRANE USHER PROTEIN"/>
    <property type="match status" value="1"/>
</dbReference>
<dbReference type="Gene3D" id="2.60.40.2610">
    <property type="entry name" value="Outer membrane usher protein FimD, plug domain"/>
    <property type="match status" value="1"/>
</dbReference>
<dbReference type="Proteomes" id="UP000054624">
    <property type="component" value="Unassembled WGS sequence"/>
</dbReference>
<sequence length="819" mass="86786">MVSIADIGGNAPGQKARGDRGWRLRGGLALVLMSQAAIAQVEITGGSPADLPNLSGAPRGQPFPALAETNQQLVLEIVINGTNLGEPSDFELRNGQLYAQPRTLEAAGIRVSDLQPGADGWLALSTIPGLRATYAPARQQAILNVEEARQTTRRIGYPLPVQPKATPGTGFLMNYDVSYTREYGEDHGSTLGIWSEQRLFTPFGVFDNTGTWIDTEGSSNRYTRLDTNWSYSNPEKLFTVTVGDSVSGSLPWSRSVRFGGFQIQRDFTLRPNLITFPLPMFAASAAVPSAVDLYVNGLRQYSGQVAPGPFQIAQPPTLNGAGVAQIVVTDALGRRVTTSVPLYIDARLLSKGLSSYSFEVGFLRDNYTLDSFDYEHSPVYSGVYSYGVNDWLTLQAHTEGGQGLVNGGAGAVIGTGGFGVFSTAGAASKINGMTGSLYSLGYQYIGPKYSVSLQGTQASSGYRDVAALSGTSTFQHVYQATASVSFLRTQSATVSYVDSEDSFSGHARVVTLAYNAQFGQRWSLFATAYRDFLQKNVWGGSIGLTIALGGNMAVGTTLSQSGGHTTADVTASRPADFSGGWGWTVQAGAGADYRHGFAGANYRTNFGEFQATAQRFNGTTTGTAEMTGAFAFMDGALLPSRTITDGFALVSTDGVANVPVTQENRKVGLTNSGGHLLVPDLQSYQRNQIAIDPLALPADARIETTKIDVAPERRSGVLARFGMSKYQGASVSFVDAKGAPIREGSAATNESTNETAIVGFDGLAFFNTLDAANTVTIRGRGTNCAAHVPFDAGSSHELPQIGPFVCQDRQAGGEGNKGE</sequence>
<dbReference type="Pfam" id="PF00577">
    <property type="entry name" value="Usher"/>
    <property type="match status" value="1"/>
</dbReference>